<dbReference type="OrthoDB" id="9810755at2"/>
<sequence>MVKVVIIGSGNVAQHLIAAFQNGPNSGTEVKLVQVYSRQIATVSHLVELDKITNEWESLMEADLYIIAVSDDAISLVAAAFPFKNRLVVHTSGSVPLNALNDENRKGVFYPLQTFTKNKPVDFTVIPICLESENATDFQLLSKVAKSISDSIFAINSQQRKALHVAAVFVNNFTNHLYQIGEEICQEHHVPFGTLKPLITETANKIMVLSPQDAQTGPAKRNDTVTIEAHQAFLSNKNHLNIYKILTQSIQHNGKKL</sequence>
<feature type="domain" description="DUF2520" evidence="1">
    <location>
        <begin position="126"/>
        <end position="250"/>
    </location>
</feature>
<dbReference type="PANTHER" id="PTHR40459">
    <property type="entry name" value="CONSERVED HYPOTHETICAL ALANINE AND LEUCINE RICH PROTEIN"/>
    <property type="match status" value="1"/>
</dbReference>
<dbReference type="STRING" id="178355.SAMN04488062_104103"/>
<dbReference type="RefSeq" id="WP_091256367.1">
    <property type="nucleotide sequence ID" value="NZ_FNDB01000004.1"/>
</dbReference>
<keyword evidence="3" id="KW-1185">Reference proteome</keyword>
<dbReference type="Gene3D" id="3.40.50.720">
    <property type="entry name" value="NAD(P)-binding Rossmann-like Domain"/>
    <property type="match status" value="1"/>
</dbReference>
<dbReference type="InterPro" id="IPR036291">
    <property type="entry name" value="NAD(P)-bd_dom_sf"/>
</dbReference>
<protein>
    <submittedName>
        <fullName evidence="2">Predicted oxidoreductase, contains short-chain dehydrogenase (SDR) and DUF2520 domains</fullName>
    </submittedName>
</protein>
<accession>A0A1G7ZL33</accession>
<dbReference type="Gene3D" id="1.10.1040.20">
    <property type="entry name" value="ProC-like, C-terminal domain"/>
    <property type="match status" value="1"/>
</dbReference>
<dbReference type="Proteomes" id="UP000199274">
    <property type="component" value="Unassembled WGS sequence"/>
</dbReference>
<dbReference type="AlphaFoldDB" id="A0A1G7ZL33"/>
<dbReference type="InterPro" id="IPR018931">
    <property type="entry name" value="DUF2520"/>
</dbReference>
<evidence type="ECO:0000259" key="1">
    <source>
        <dbReference type="Pfam" id="PF10728"/>
    </source>
</evidence>
<dbReference type="SUPFAM" id="SSF51735">
    <property type="entry name" value="NAD(P)-binding Rossmann-fold domains"/>
    <property type="match status" value="1"/>
</dbReference>
<evidence type="ECO:0000313" key="3">
    <source>
        <dbReference type="Proteomes" id="UP000199274"/>
    </source>
</evidence>
<name>A0A1G7ZL33_9FLAO</name>
<proteinExistence type="predicted"/>
<organism evidence="2 3">
    <name type="scientific">Flavobacterium omnivorum</name>
    <dbReference type="NCBI Taxonomy" id="178355"/>
    <lineage>
        <taxon>Bacteria</taxon>
        <taxon>Pseudomonadati</taxon>
        <taxon>Bacteroidota</taxon>
        <taxon>Flavobacteriia</taxon>
        <taxon>Flavobacteriales</taxon>
        <taxon>Flavobacteriaceae</taxon>
        <taxon>Flavobacterium</taxon>
    </lineage>
</organism>
<reference evidence="3" key="1">
    <citation type="submission" date="2016-10" db="EMBL/GenBank/DDBJ databases">
        <authorList>
            <person name="Varghese N."/>
            <person name="Submissions S."/>
        </authorList>
    </citation>
    <scope>NUCLEOTIDE SEQUENCE [LARGE SCALE GENOMIC DNA]</scope>
    <source>
        <strain evidence="3">CGMCC 1.2747</strain>
    </source>
</reference>
<dbReference type="Pfam" id="PF10728">
    <property type="entry name" value="DUF2520"/>
    <property type="match status" value="1"/>
</dbReference>
<gene>
    <name evidence="2" type="ORF">SAMN04488062_104103</name>
</gene>
<dbReference type="InterPro" id="IPR037108">
    <property type="entry name" value="TM1727-like_C_sf"/>
</dbReference>
<dbReference type="InterPro" id="IPR008927">
    <property type="entry name" value="6-PGluconate_DH-like_C_sf"/>
</dbReference>
<evidence type="ECO:0000313" key="2">
    <source>
        <dbReference type="EMBL" id="SDH09325.1"/>
    </source>
</evidence>
<dbReference type="EMBL" id="FNDB01000004">
    <property type="protein sequence ID" value="SDH09325.1"/>
    <property type="molecule type" value="Genomic_DNA"/>
</dbReference>
<dbReference type="SUPFAM" id="SSF48179">
    <property type="entry name" value="6-phosphogluconate dehydrogenase C-terminal domain-like"/>
    <property type="match status" value="1"/>
</dbReference>
<dbReference type="PANTHER" id="PTHR40459:SF1">
    <property type="entry name" value="CONSERVED HYPOTHETICAL ALANINE AND LEUCINE RICH PROTEIN"/>
    <property type="match status" value="1"/>
</dbReference>